<evidence type="ECO:0000313" key="8">
    <source>
        <dbReference type="EMBL" id="KAJ5066902.1"/>
    </source>
</evidence>
<keyword evidence="3 4" id="KW-0067">ATP-binding</keyword>
<evidence type="ECO:0000256" key="3">
    <source>
        <dbReference type="ARBA" id="ARBA00022840"/>
    </source>
</evidence>
<feature type="region of interest" description="Disordered" evidence="6">
    <location>
        <begin position="347"/>
        <end position="368"/>
    </location>
</feature>
<keyword evidence="2 4" id="KW-0547">Nucleotide-binding</keyword>
<evidence type="ECO:0000256" key="2">
    <source>
        <dbReference type="ARBA" id="ARBA00022741"/>
    </source>
</evidence>
<dbReference type="PROSITE" id="PS00107">
    <property type="entry name" value="PROTEIN_KINASE_ATP"/>
    <property type="match status" value="1"/>
</dbReference>
<dbReference type="CDD" id="cd14016">
    <property type="entry name" value="STKc_CK1"/>
    <property type="match status" value="1"/>
</dbReference>
<dbReference type="PROSITE" id="PS50011">
    <property type="entry name" value="PROTEIN_KINASE_DOM"/>
    <property type="match status" value="1"/>
</dbReference>
<feature type="region of interest" description="Disordered" evidence="6">
    <location>
        <begin position="416"/>
        <end position="445"/>
    </location>
</feature>
<name>A0A9Q0L5W6_ANAIG</name>
<dbReference type="SMART" id="SM00220">
    <property type="entry name" value="S_TKc"/>
    <property type="match status" value="1"/>
</dbReference>
<dbReference type="GO" id="GO:0005524">
    <property type="term" value="F:ATP binding"/>
    <property type="evidence" value="ECO:0007669"/>
    <property type="project" value="UniProtKB-UniRule"/>
</dbReference>
<feature type="compositionally biased region" description="Polar residues" evidence="6">
    <location>
        <begin position="416"/>
        <end position="431"/>
    </location>
</feature>
<evidence type="ECO:0000259" key="7">
    <source>
        <dbReference type="PROSITE" id="PS50011"/>
    </source>
</evidence>
<evidence type="ECO:0000256" key="5">
    <source>
        <dbReference type="RuleBase" id="RU000304"/>
    </source>
</evidence>
<keyword evidence="8" id="KW-0418">Kinase</keyword>
<protein>
    <recommendedName>
        <fullName evidence="1">non-specific serine/threonine protein kinase</fullName>
        <ecNumber evidence="1">2.7.11.1</ecNumber>
    </recommendedName>
</protein>
<evidence type="ECO:0000256" key="6">
    <source>
        <dbReference type="SAM" id="MobiDB-lite"/>
    </source>
</evidence>
<dbReference type="SUPFAM" id="SSF56112">
    <property type="entry name" value="Protein kinase-like (PK-like)"/>
    <property type="match status" value="1"/>
</dbReference>
<dbReference type="InterPro" id="IPR050235">
    <property type="entry name" value="CK1_Ser-Thr_kinase"/>
</dbReference>
<dbReference type="AlphaFoldDB" id="A0A9Q0L5W6"/>
<dbReference type="Proteomes" id="UP001149090">
    <property type="component" value="Unassembled WGS sequence"/>
</dbReference>
<dbReference type="EMBL" id="JAPDFW010000136">
    <property type="protein sequence ID" value="KAJ5066902.1"/>
    <property type="molecule type" value="Genomic_DNA"/>
</dbReference>
<comment type="caution">
    <text evidence="8">The sequence shown here is derived from an EMBL/GenBank/DDBJ whole genome shotgun (WGS) entry which is preliminary data.</text>
</comment>
<evidence type="ECO:0000256" key="1">
    <source>
        <dbReference type="ARBA" id="ARBA00012513"/>
    </source>
</evidence>
<dbReference type="InterPro" id="IPR000719">
    <property type="entry name" value="Prot_kinase_dom"/>
</dbReference>
<organism evidence="8 9">
    <name type="scientific">Anaeramoeba ignava</name>
    <name type="common">Anaerobic marine amoeba</name>
    <dbReference type="NCBI Taxonomy" id="1746090"/>
    <lineage>
        <taxon>Eukaryota</taxon>
        <taxon>Metamonada</taxon>
        <taxon>Anaeramoebidae</taxon>
        <taxon>Anaeramoeba</taxon>
    </lineage>
</organism>
<sequence>MALMVKNKYQLRHKIGSGSFGKIYKAINVKDKEKVAIKLERIGITHPQLFYENRVYRALSGSVGIPKVRWFGQEADFRVMVMDLLGQNLEELFNFCSRKFSLKTILMIADELLYRIEYVHLKHYIHRDIKPDNFLIGRGNKKSTIYIVDFGLSKKYRDPINLEHIKYRNDRHLIGTARFVSLNTHLGIEQSRRDDLESIGFLLVYFCRGSLPWQGLQAKDIKQKYDRISEMKLSTPISELCKGFPSEFATYLEYCRNLHFDEKPDYSYLRKLFRDLFIREGFVYDYKYDWIILEQEMMEKSSNSTNTPDILNEENSPKKQQENNFDQNILSKKNVNVRNFKTEYNDIQKEVEKSKPEPIRKEQDSKDISKNHFLSIGDQHPFIHKSKTQLNSNTKQKIRKPIYFIQNRTKKNLLQEIQTNQEIPTTNTHTSPTKEKSKKNKNFLK</sequence>
<dbReference type="GO" id="GO:0004674">
    <property type="term" value="F:protein serine/threonine kinase activity"/>
    <property type="evidence" value="ECO:0007669"/>
    <property type="project" value="UniProtKB-KW"/>
</dbReference>
<feature type="region of interest" description="Disordered" evidence="6">
    <location>
        <begin position="302"/>
        <end position="328"/>
    </location>
</feature>
<dbReference type="InterPro" id="IPR011009">
    <property type="entry name" value="Kinase-like_dom_sf"/>
</dbReference>
<dbReference type="OrthoDB" id="5800476at2759"/>
<dbReference type="FunFam" id="1.10.510.10:FF:000596">
    <property type="entry name" value="CK1 family protein kinase"/>
    <property type="match status" value="1"/>
</dbReference>
<dbReference type="PANTHER" id="PTHR11909">
    <property type="entry name" value="CASEIN KINASE-RELATED"/>
    <property type="match status" value="1"/>
</dbReference>
<feature type="compositionally biased region" description="Basic residues" evidence="6">
    <location>
        <begin position="436"/>
        <end position="445"/>
    </location>
</feature>
<dbReference type="EC" id="2.7.11.1" evidence="1"/>
<dbReference type="Gene3D" id="1.10.510.10">
    <property type="entry name" value="Transferase(Phosphotransferase) domain 1"/>
    <property type="match status" value="1"/>
</dbReference>
<gene>
    <name evidence="8" type="ORF">M0811_03246</name>
</gene>
<reference evidence="8" key="1">
    <citation type="submission" date="2022-10" db="EMBL/GenBank/DDBJ databases">
        <title>Novel sulphate-reducing endosymbionts in the free-living metamonad Anaeramoeba.</title>
        <authorList>
            <person name="Jerlstrom-Hultqvist J."/>
            <person name="Cepicka I."/>
            <person name="Gallot-Lavallee L."/>
            <person name="Salas-Leiva D."/>
            <person name="Curtis B.A."/>
            <person name="Zahonova K."/>
            <person name="Pipaliya S."/>
            <person name="Dacks J."/>
            <person name="Roger A.J."/>
        </authorList>
    </citation>
    <scope>NUCLEOTIDE SEQUENCE</scope>
    <source>
        <strain evidence="8">BMAN</strain>
    </source>
</reference>
<feature type="domain" description="Protein kinase" evidence="7">
    <location>
        <begin position="9"/>
        <end position="278"/>
    </location>
</feature>
<dbReference type="PROSITE" id="PS00108">
    <property type="entry name" value="PROTEIN_KINASE_ST"/>
    <property type="match status" value="1"/>
</dbReference>
<feature type="binding site" evidence="4">
    <location>
        <position position="38"/>
    </location>
    <ligand>
        <name>ATP</name>
        <dbReference type="ChEBI" id="CHEBI:30616"/>
    </ligand>
</feature>
<keyword evidence="5" id="KW-0723">Serine/threonine-protein kinase</keyword>
<proteinExistence type="inferred from homology"/>
<dbReference type="InterPro" id="IPR017441">
    <property type="entry name" value="Protein_kinase_ATP_BS"/>
</dbReference>
<comment type="similarity">
    <text evidence="5">Belongs to the protein kinase superfamily.</text>
</comment>
<keyword evidence="8" id="KW-0808">Transferase</keyword>
<keyword evidence="9" id="KW-1185">Reference proteome</keyword>
<dbReference type="OMA" id="NIKHELL"/>
<evidence type="ECO:0000313" key="9">
    <source>
        <dbReference type="Proteomes" id="UP001149090"/>
    </source>
</evidence>
<evidence type="ECO:0000256" key="4">
    <source>
        <dbReference type="PROSITE-ProRule" id="PRU10141"/>
    </source>
</evidence>
<dbReference type="InterPro" id="IPR008271">
    <property type="entry name" value="Ser/Thr_kinase_AS"/>
</dbReference>
<accession>A0A9Q0L5W6</accession>
<dbReference type="Pfam" id="PF00069">
    <property type="entry name" value="Pkinase"/>
    <property type="match status" value="1"/>
</dbReference>